<gene>
    <name evidence="1" type="ORF">MM415B03524_0002</name>
</gene>
<accession>A0A6M3L7D3</accession>
<name>A0A6M3L7D3_9ZZZZ</name>
<evidence type="ECO:0000313" key="1">
    <source>
        <dbReference type="EMBL" id="QJA90877.1"/>
    </source>
</evidence>
<dbReference type="AlphaFoldDB" id="A0A6M3L7D3"/>
<dbReference type="EMBL" id="MT142945">
    <property type="protein sequence ID" value="QJA90877.1"/>
    <property type="molecule type" value="Genomic_DNA"/>
</dbReference>
<reference evidence="1" key="1">
    <citation type="submission" date="2020-03" db="EMBL/GenBank/DDBJ databases">
        <title>The deep terrestrial virosphere.</title>
        <authorList>
            <person name="Holmfeldt K."/>
            <person name="Nilsson E."/>
            <person name="Simone D."/>
            <person name="Lopez-Fernandez M."/>
            <person name="Wu X."/>
            <person name="de Brujin I."/>
            <person name="Lundin D."/>
            <person name="Andersson A."/>
            <person name="Bertilsson S."/>
            <person name="Dopson M."/>
        </authorList>
    </citation>
    <scope>NUCLEOTIDE SEQUENCE</scope>
    <source>
        <strain evidence="1">MM415B03524</strain>
    </source>
</reference>
<sequence length="168" mass="18425">MLRMALLISLLAATAPATAGPVGMALEPLWGDLYLLPLTDAAVYGAVLVGDIAPEGLFSTPALLWADQRTVVWQWEPALMLDAGELYYLGTDTVQSGVWWGHVWSVLPGDVTADGRVELADFLCLVDHWQQSITLPPVESPWPPIPEPTIAWALMAAWIMSHLTRRLR</sequence>
<proteinExistence type="predicted"/>
<protein>
    <submittedName>
        <fullName evidence="1">Uncharacterized protein</fullName>
    </submittedName>
</protein>
<organism evidence="1">
    <name type="scientific">viral metagenome</name>
    <dbReference type="NCBI Taxonomy" id="1070528"/>
    <lineage>
        <taxon>unclassified sequences</taxon>
        <taxon>metagenomes</taxon>
        <taxon>organismal metagenomes</taxon>
    </lineage>
</organism>